<keyword evidence="10" id="KW-0503">Monooxygenase</keyword>
<evidence type="ECO:0000256" key="4">
    <source>
        <dbReference type="ARBA" id="ARBA00022617"/>
    </source>
</evidence>
<dbReference type="Gene3D" id="1.10.630.10">
    <property type="entry name" value="Cytochrome P450"/>
    <property type="match status" value="1"/>
</dbReference>
<protein>
    <recommendedName>
        <fullName evidence="14">Cytochrome P450</fullName>
    </recommendedName>
</protein>
<name>K5UFH5_PHACS</name>
<dbReference type="InterPro" id="IPR036396">
    <property type="entry name" value="Cyt_P450_sf"/>
</dbReference>
<evidence type="ECO:0000313" key="13">
    <source>
        <dbReference type="Proteomes" id="UP000008370"/>
    </source>
</evidence>
<evidence type="ECO:0000256" key="2">
    <source>
        <dbReference type="ARBA" id="ARBA00004370"/>
    </source>
</evidence>
<evidence type="ECO:0000256" key="3">
    <source>
        <dbReference type="ARBA" id="ARBA00010617"/>
    </source>
</evidence>
<dbReference type="HOGENOM" id="CLU_022195_3_0_1"/>
<evidence type="ECO:0000256" key="6">
    <source>
        <dbReference type="ARBA" id="ARBA00022723"/>
    </source>
</evidence>
<evidence type="ECO:0000256" key="8">
    <source>
        <dbReference type="ARBA" id="ARBA00023002"/>
    </source>
</evidence>
<proteinExistence type="inferred from homology"/>
<accession>K5UFH5</accession>
<dbReference type="GO" id="GO:0020037">
    <property type="term" value="F:heme binding"/>
    <property type="evidence" value="ECO:0007669"/>
    <property type="project" value="InterPro"/>
</dbReference>
<evidence type="ECO:0000256" key="10">
    <source>
        <dbReference type="ARBA" id="ARBA00023033"/>
    </source>
</evidence>
<keyword evidence="6" id="KW-0479">Metal-binding</keyword>
<keyword evidence="4" id="KW-0349">Heme</keyword>
<dbReference type="OrthoDB" id="1844152at2759"/>
<dbReference type="GO" id="GO:0005506">
    <property type="term" value="F:iron ion binding"/>
    <property type="evidence" value="ECO:0007669"/>
    <property type="project" value="InterPro"/>
</dbReference>
<reference evidence="12 13" key="1">
    <citation type="journal article" date="2012" name="BMC Genomics">
        <title>Comparative genomics of the white-rot fungi, Phanerochaete carnosa and P. chrysosporium, to elucidate the genetic basis of the distinct wood types they colonize.</title>
        <authorList>
            <person name="Suzuki H."/>
            <person name="MacDonald J."/>
            <person name="Syed K."/>
            <person name="Salamov A."/>
            <person name="Hori C."/>
            <person name="Aerts A."/>
            <person name="Henrissat B."/>
            <person name="Wiebenga A."/>
            <person name="vanKuyk P.A."/>
            <person name="Barry K."/>
            <person name="Lindquist E."/>
            <person name="LaButti K."/>
            <person name="Lapidus A."/>
            <person name="Lucas S."/>
            <person name="Coutinho P."/>
            <person name="Gong Y."/>
            <person name="Samejima M."/>
            <person name="Mahadevan R."/>
            <person name="Abou-Zaid M."/>
            <person name="de Vries R.P."/>
            <person name="Igarashi K."/>
            <person name="Yadav J.S."/>
            <person name="Grigoriev I.V."/>
            <person name="Master E.R."/>
        </authorList>
    </citation>
    <scope>NUCLEOTIDE SEQUENCE [LARGE SCALE GENOMIC DNA]</scope>
    <source>
        <strain evidence="12 13">HHB-10118-sp</strain>
    </source>
</reference>
<dbReference type="AlphaFoldDB" id="K5UFH5"/>
<keyword evidence="8" id="KW-0560">Oxidoreductase</keyword>
<evidence type="ECO:0000256" key="5">
    <source>
        <dbReference type="ARBA" id="ARBA00022692"/>
    </source>
</evidence>
<dbReference type="PANTHER" id="PTHR46206:SF5">
    <property type="entry name" value="P450, PUTATIVE (EUROFUNG)-RELATED"/>
    <property type="match status" value="1"/>
</dbReference>
<evidence type="ECO:0000256" key="11">
    <source>
        <dbReference type="ARBA" id="ARBA00023136"/>
    </source>
</evidence>
<organism evidence="12 13">
    <name type="scientific">Phanerochaete carnosa (strain HHB-10118-sp)</name>
    <name type="common">White-rot fungus</name>
    <name type="synonym">Peniophora carnosa</name>
    <dbReference type="NCBI Taxonomy" id="650164"/>
    <lineage>
        <taxon>Eukaryota</taxon>
        <taxon>Fungi</taxon>
        <taxon>Dikarya</taxon>
        <taxon>Basidiomycota</taxon>
        <taxon>Agaricomycotina</taxon>
        <taxon>Agaricomycetes</taxon>
        <taxon>Polyporales</taxon>
        <taxon>Phanerochaetaceae</taxon>
        <taxon>Phanerochaete</taxon>
    </lineage>
</organism>
<evidence type="ECO:0008006" key="14">
    <source>
        <dbReference type="Google" id="ProtNLM"/>
    </source>
</evidence>
<dbReference type="GO" id="GO:0016020">
    <property type="term" value="C:membrane"/>
    <property type="evidence" value="ECO:0007669"/>
    <property type="project" value="UniProtKB-SubCell"/>
</dbReference>
<keyword evidence="11" id="KW-0472">Membrane</keyword>
<keyword evidence="7" id="KW-1133">Transmembrane helix</keyword>
<evidence type="ECO:0000256" key="7">
    <source>
        <dbReference type="ARBA" id="ARBA00022989"/>
    </source>
</evidence>
<keyword evidence="5" id="KW-0812">Transmembrane</keyword>
<dbReference type="SUPFAM" id="SSF48264">
    <property type="entry name" value="Cytochrome P450"/>
    <property type="match status" value="1"/>
</dbReference>
<evidence type="ECO:0000256" key="9">
    <source>
        <dbReference type="ARBA" id="ARBA00023004"/>
    </source>
</evidence>
<comment type="subcellular location">
    <subcellularLocation>
        <location evidence="2">Membrane</location>
    </subcellularLocation>
</comment>
<gene>
    <name evidence="12" type="ORF">PHACADRAFT_109290</name>
</gene>
<comment type="cofactor">
    <cofactor evidence="1">
        <name>heme</name>
        <dbReference type="ChEBI" id="CHEBI:30413"/>
    </cofactor>
</comment>
<evidence type="ECO:0000256" key="1">
    <source>
        <dbReference type="ARBA" id="ARBA00001971"/>
    </source>
</evidence>
<evidence type="ECO:0000313" key="12">
    <source>
        <dbReference type="EMBL" id="EKM48201.1"/>
    </source>
</evidence>
<keyword evidence="9" id="KW-0408">Iron</keyword>
<dbReference type="Proteomes" id="UP000008370">
    <property type="component" value="Unassembled WGS sequence"/>
</dbReference>
<dbReference type="KEGG" id="pco:PHACADRAFT_109290"/>
<dbReference type="GeneID" id="18907579"/>
<dbReference type="GO" id="GO:0016705">
    <property type="term" value="F:oxidoreductase activity, acting on paired donors, with incorporation or reduction of molecular oxygen"/>
    <property type="evidence" value="ECO:0007669"/>
    <property type="project" value="InterPro"/>
</dbReference>
<comment type="similarity">
    <text evidence="3">Belongs to the cytochrome P450 family.</text>
</comment>
<dbReference type="GO" id="GO:0004497">
    <property type="term" value="F:monooxygenase activity"/>
    <property type="evidence" value="ECO:0007669"/>
    <property type="project" value="UniProtKB-KW"/>
</dbReference>
<dbReference type="RefSeq" id="XP_007403247.1">
    <property type="nucleotide sequence ID" value="XM_007403185.1"/>
</dbReference>
<dbReference type="EMBL" id="JH931314">
    <property type="protein sequence ID" value="EKM48201.1"/>
    <property type="molecule type" value="Genomic_DNA"/>
</dbReference>
<dbReference type="STRING" id="650164.K5UFH5"/>
<dbReference type="InParanoid" id="K5UFH5"/>
<dbReference type="PANTHER" id="PTHR46206">
    <property type="entry name" value="CYTOCHROME P450"/>
    <property type="match status" value="1"/>
</dbReference>
<keyword evidence="13" id="KW-1185">Reference proteome</keyword>
<sequence>MTSIPLSYVGELTTAQVVAGVALVWLLICHLSAKNLHHIPTKGGPSFPIISFIRLYNFLTHGREIMQRGYQRHKDRTFKVAMVDRWLVVLSSKKLVDKLQKMPDNTVSSATTEILEMPHMFDSNWHKDPVHVPILRNLTRNLTLLFEEMFDKLTAAFWEHIPANSDCWLPVHASPVMNTIVTRVANCMFVGMPTCWDSGYVHMMVHFAEDVSKAVELLAILPGFMKRIVSRKATVIDKRVQQCLDYLRPAIDDQMTMMTRFGKDWVDKPNDLLQWIINEVVAHNQGPEEVARIVLFINFGAVGTTSSISFQNCKARSSNLVYFRPYCRGRSPSLLFY</sequence>